<dbReference type="CTD" id="221710"/>
<dbReference type="KEGG" id="asn:102382567"/>
<dbReference type="InParanoid" id="A0A3Q0GV17"/>
<keyword evidence="2" id="KW-1185">Reference proteome</keyword>
<feature type="compositionally biased region" description="Basic residues" evidence="1">
    <location>
        <begin position="148"/>
        <end position="157"/>
    </location>
</feature>
<organism evidence="2 3">
    <name type="scientific">Alligator sinensis</name>
    <name type="common">Chinese alligator</name>
    <dbReference type="NCBI Taxonomy" id="38654"/>
    <lineage>
        <taxon>Eukaryota</taxon>
        <taxon>Metazoa</taxon>
        <taxon>Chordata</taxon>
        <taxon>Craniata</taxon>
        <taxon>Vertebrata</taxon>
        <taxon>Euteleostomi</taxon>
        <taxon>Archelosauria</taxon>
        <taxon>Archosauria</taxon>
        <taxon>Crocodylia</taxon>
        <taxon>Alligatoridae</taxon>
        <taxon>Alligatorinae</taxon>
        <taxon>Alligator</taxon>
    </lineage>
</organism>
<dbReference type="RefSeq" id="XP_025062003.1">
    <property type="nucleotide sequence ID" value="XM_025206218.1"/>
</dbReference>
<name>A0A3Q0GV17_ALLSI</name>
<feature type="region of interest" description="Disordered" evidence="1">
    <location>
        <begin position="123"/>
        <end position="164"/>
    </location>
</feature>
<proteinExistence type="predicted"/>
<evidence type="ECO:0000313" key="2">
    <source>
        <dbReference type="Proteomes" id="UP000189705"/>
    </source>
</evidence>
<dbReference type="PANTHER" id="PTHR36877:SF1">
    <property type="entry name" value="SMALL INTEGRAL MEMBRANE PROTEIN 13"/>
    <property type="match status" value="1"/>
</dbReference>
<feature type="compositionally biased region" description="Acidic residues" evidence="1">
    <location>
        <begin position="128"/>
        <end position="139"/>
    </location>
</feature>
<sequence length="164" mass="18739">MSPMSFISLDFPLSLVKYQSNVGIQEFSLFLNVGYQLSRGVYGKLQPIINGVFWFHHVLVPYRSAFVIRELSTFFEAIASTPVPYGLRKVHLCPLCNHPSGWYVVWQLFLSKFKFLRELIGDTGSQEGDNEPSESEAEQETPSTPQRGRQKLPRQRRTPAEEAT</sequence>
<dbReference type="STRING" id="38654.A0A3Q0GV17"/>
<dbReference type="GeneID" id="102382567"/>
<dbReference type="InterPro" id="IPR031851">
    <property type="entry name" value="DUF4750"/>
</dbReference>
<accession>A0A3Q0GV17</accession>
<dbReference type="AlphaFoldDB" id="A0A3Q0GV17"/>
<protein>
    <submittedName>
        <fullName evidence="3">Small integral membrane protein 13</fullName>
    </submittedName>
</protein>
<reference evidence="3" key="1">
    <citation type="submission" date="2025-08" db="UniProtKB">
        <authorList>
            <consortium name="RefSeq"/>
        </authorList>
    </citation>
    <scope>IDENTIFICATION</scope>
</reference>
<gene>
    <name evidence="3" type="primary">SMIM13</name>
</gene>
<dbReference type="PANTHER" id="PTHR36877">
    <property type="entry name" value="SMALL INTEGRAL MEMBRANE PROTEIN 13"/>
    <property type="match status" value="1"/>
</dbReference>
<evidence type="ECO:0000313" key="3">
    <source>
        <dbReference type="RefSeq" id="XP_025062003.1"/>
    </source>
</evidence>
<dbReference type="Pfam" id="PF15938">
    <property type="entry name" value="DUF4750"/>
    <property type="match status" value="1"/>
</dbReference>
<dbReference type="Proteomes" id="UP000189705">
    <property type="component" value="Unplaced"/>
</dbReference>
<evidence type="ECO:0000256" key="1">
    <source>
        <dbReference type="SAM" id="MobiDB-lite"/>
    </source>
</evidence>